<keyword evidence="16" id="KW-1185">Reference proteome</keyword>
<dbReference type="PRINTS" id="PR00344">
    <property type="entry name" value="BCTRLSENSOR"/>
</dbReference>
<dbReference type="RefSeq" id="WP_149504071.1">
    <property type="nucleotide sequence ID" value="NZ_CP035708.1"/>
</dbReference>
<evidence type="ECO:0000259" key="12">
    <source>
        <dbReference type="PROSITE" id="PS50113"/>
    </source>
</evidence>
<dbReference type="PROSITE" id="PS50112">
    <property type="entry name" value="PAS"/>
    <property type="match status" value="1"/>
</dbReference>
<evidence type="ECO:0000313" key="14">
    <source>
        <dbReference type="EMBL" id="QEN01382.1"/>
    </source>
</evidence>
<dbReference type="InterPro" id="IPR001610">
    <property type="entry name" value="PAC"/>
</dbReference>
<dbReference type="NCBIfam" id="TIGR00229">
    <property type="entry name" value="sensory_box"/>
    <property type="match status" value="1"/>
</dbReference>
<keyword evidence="9" id="KW-1133">Transmembrane helix</keyword>
<evidence type="ECO:0000256" key="3">
    <source>
        <dbReference type="ARBA" id="ARBA00022553"/>
    </source>
</evidence>
<feature type="transmembrane region" description="Helical" evidence="9">
    <location>
        <begin position="41"/>
        <end position="64"/>
    </location>
</feature>
<dbReference type="PROSITE" id="PS50113">
    <property type="entry name" value="PAC"/>
    <property type="match status" value="1"/>
</dbReference>
<keyword evidence="9" id="KW-0812">Transmembrane</keyword>
<name>A0A5C1Q5P4_9BURK</name>
<evidence type="ECO:0000259" key="10">
    <source>
        <dbReference type="PROSITE" id="PS50109"/>
    </source>
</evidence>
<protein>
    <recommendedName>
        <fullName evidence="2">histidine kinase</fullName>
        <ecNumber evidence="2">2.7.13.3</ecNumber>
    </recommendedName>
</protein>
<dbReference type="SMART" id="SM00091">
    <property type="entry name" value="PAS"/>
    <property type="match status" value="2"/>
</dbReference>
<dbReference type="Pfam" id="PF00989">
    <property type="entry name" value="PAS"/>
    <property type="match status" value="1"/>
</dbReference>
<dbReference type="AlphaFoldDB" id="A0A5C1Q5P4"/>
<evidence type="ECO:0000256" key="1">
    <source>
        <dbReference type="ARBA" id="ARBA00000085"/>
    </source>
</evidence>
<keyword evidence="9" id="KW-0472">Membrane</keyword>
<sequence>MSSRPPESAPPVAPTARPGLRLLRRLAARWRRLSPSRQDRLATLAPLLSVMLFLAAIITAFWYLRNEEIERELESVKRDAELVQQQIRLRLIENQEQLVRMAREVVTRAVDRDELLAQAERIERERPEIVSLTWLGVQRQVIARHVSPDLVAAMPRLGMPGGDPGDPVSADLRQRVTLETFRDSRELRLPVYSPPFRHANRLLVFQVQVPLIDHGNFAGTLVAEYSVEALLRHFVPPEVSQRHVISMLDGDDQVMASTAGAAALERGRHKDTLLTWSVPFAPVHHGVTLRGEGFRTSAGLIGNTLFWMVLALSALTLWMLLGTWRHMRRRLQIQGALVQETNFRRAMENSMLTGMRAMDLDGRITYVNPAFCAMTGFSEADLIGRMPPYPHWPPERMEENHRLLQQELAGRSPAGGIEVKVQRRDGTRFDARMYVSPLIDSRGQQTGWMTSMTNITEAKRIRDQLTASHERFTTVLEGLDAAVSVMSAQTGELLFANRTYRLWFGGEARWHAQLAGRPASGGDEQGDAVDAMAGVPTAELDEAGAEAREVHVEAMQKWFDVRARYLQWTDGRLAQMLIATDVTARRQMEEETARQIERAQETSRLVTMGEMASSVAHELNQPLAAITNYCNGMLSRLRAGNLREEDLAMALEKTSKQAQRAGQIIHRIRQFVKRSEPQRQPARAAEIVEDALELATIELKRRNVAIQSYVAQRLPVLQVDPILIGQVLLNLLKNAAEAIDNAQMPPKRRTIELRVVPRHTAELGGVIEFSVTDAGPGIREEVIGRLYEAFFSTKSDGMGIGLSLCRSIIESHQGRMKAENLYNGDSICGCRFSFMLPVAAAGDSTSKTPEVH</sequence>
<dbReference type="Gene3D" id="3.30.450.20">
    <property type="entry name" value="PAS domain"/>
    <property type="match status" value="2"/>
</dbReference>
<dbReference type="CDD" id="cd00082">
    <property type="entry name" value="HisKA"/>
    <property type="match status" value="1"/>
</dbReference>
<dbReference type="SMART" id="SM00387">
    <property type="entry name" value="HATPase_c"/>
    <property type="match status" value="1"/>
</dbReference>
<feature type="domain" description="PAS" evidence="11">
    <location>
        <begin position="339"/>
        <end position="411"/>
    </location>
</feature>
<dbReference type="InterPro" id="IPR003594">
    <property type="entry name" value="HATPase_dom"/>
</dbReference>
<evidence type="ECO:0000259" key="11">
    <source>
        <dbReference type="PROSITE" id="PS50112"/>
    </source>
</evidence>
<dbReference type="OrthoDB" id="1931120at2"/>
<dbReference type="EMBL" id="CP035708">
    <property type="protein sequence ID" value="QEN01382.1"/>
    <property type="molecule type" value="Genomic_DNA"/>
</dbReference>
<keyword evidence="7" id="KW-0067">ATP-binding</keyword>
<dbReference type="InterPro" id="IPR035965">
    <property type="entry name" value="PAS-like_dom_sf"/>
</dbReference>
<dbReference type="SMART" id="SM00388">
    <property type="entry name" value="HisKA"/>
    <property type="match status" value="1"/>
</dbReference>
<organism evidence="14 15">
    <name type="scientific">Sphaerotilus sulfidivorans</name>
    <dbReference type="NCBI Taxonomy" id="639200"/>
    <lineage>
        <taxon>Bacteria</taxon>
        <taxon>Pseudomonadati</taxon>
        <taxon>Pseudomonadota</taxon>
        <taxon>Betaproteobacteria</taxon>
        <taxon>Burkholderiales</taxon>
        <taxon>Sphaerotilaceae</taxon>
        <taxon>Sphaerotilus</taxon>
    </lineage>
</organism>
<dbReference type="GO" id="GO:0006355">
    <property type="term" value="P:regulation of DNA-templated transcription"/>
    <property type="evidence" value="ECO:0007669"/>
    <property type="project" value="InterPro"/>
</dbReference>
<dbReference type="EC" id="2.7.13.3" evidence="2"/>
<dbReference type="InterPro" id="IPR013767">
    <property type="entry name" value="PAS_fold"/>
</dbReference>
<dbReference type="InterPro" id="IPR000700">
    <property type="entry name" value="PAS-assoc_C"/>
</dbReference>
<reference evidence="14 15" key="1">
    <citation type="submission" date="2019-02" db="EMBL/GenBank/DDBJ databases">
        <title>Complete Genome Sequence and Methylome Analysis of Sphaerotilus natans subsp. sulfidivorans D-507.</title>
        <authorList>
            <person name="Fomenkov A."/>
            <person name="Gridneva E."/>
            <person name="Smolyakov D."/>
            <person name="Dubinina G."/>
            <person name="Vincze T."/>
            <person name="Grabovich M."/>
            <person name="Roberts R.J."/>
        </authorList>
    </citation>
    <scope>NUCLEOTIDE SEQUENCE [LARGE SCALE GENOMIC DNA]</scope>
    <source>
        <strain evidence="14 15">D-507</strain>
    </source>
</reference>
<dbReference type="InterPro" id="IPR004358">
    <property type="entry name" value="Sig_transdc_His_kin-like_C"/>
</dbReference>
<dbReference type="GO" id="GO:0005524">
    <property type="term" value="F:ATP binding"/>
    <property type="evidence" value="ECO:0007669"/>
    <property type="project" value="UniProtKB-KW"/>
</dbReference>
<dbReference type="PANTHER" id="PTHR43065">
    <property type="entry name" value="SENSOR HISTIDINE KINASE"/>
    <property type="match status" value="1"/>
</dbReference>
<evidence type="ECO:0000313" key="16">
    <source>
        <dbReference type="Proteomes" id="UP001549111"/>
    </source>
</evidence>
<comment type="catalytic activity">
    <reaction evidence="1">
        <text>ATP + protein L-histidine = ADP + protein N-phospho-L-histidine.</text>
        <dbReference type="EC" id="2.7.13.3"/>
    </reaction>
</comment>
<dbReference type="InterPro" id="IPR000014">
    <property type="entry name" value="PAS"/>
</dbReference>
<dbReference type="Pfam" id="PF00512">
    <property type="entry name" value="HisKA"/>
    <property type="match status" value="1"/>
</dbReference>
<keyword evidence="8" id="KW-0902">Two-component regulatory system</keyword>
<dbReference type="Gene3D" id="1.10.287.130">
    <property type="match status" value="1"/>
</dbReference>
<dbReference type="CDD" id="cd00130">
    <property type="entry name" value="PAS"/>
    <property type="match status" value="1"/>
</dbReference>
<dbReference type="EMBL" id="JBEPLS010000026">
    <property type="protein sequence ID" value="MET3605875.1"/>
    <property type="molecule type" value="Genomic_DNA"/>
</dbReference>
<keyword evidence="4" id="KW-0808">Transferase</keyword>
<dbReference type="SUPFAM" id="SSF47384">
    <property type="entry name" value="Homodimeric domain of signal transducing histidine kinase"/>
    <property type="match status" value="1"/>
</dbReference>
<dbReference type="InterPro" id="IPR036890">
    <property type="entry name" value="HATPase_C_sf"/>
</dbReference>
<keyword evidence="6 14" id="KW-0418">Kinase</keyword>
<dbReference type="Pfam" id="PF02518">
    <property type="entry name" value="HATPase_c"/>
    <property type="match status" value="1"/>
</dbReference>
<evidence type="ECO:0000256" key="4">
    <source>
        <dbReference type="ARBA" id="ARBA00022679"/>
    </source>
</evidence>
<dbReference type="Proteomes" id="UP000323522">
    <property type="component" value="Chromosome"/>
</dbReference>
<feature type="transmembrane region" description="Helical" evidence="9">
    <location>
        <begin position="305"/>
        <end position="324"/>
    </location>
</feature>
<evidence type="ECO:0000313" key="13">
    <source>
        <dbReference type="EMBL" id="MET3605875.1"/>
    </source>
</evidence>
<dbReference type="GO" id="GO:0000155">
    <property type="term" value="F:phosphorelay sensor kinase activity"/>
    <property type="evidence" value="ECO:0007669"/>
    <property type="project" value="InterPro"/>
</dbReference>
<dbReference type="InterPro" id="IPR036097">
    <property type="entry name" value="HisK_dim/P_sf"/>
</dbReference>
<evidence type="ECO:0000256" key="5">
    <source>
        <dbReference type="ARBA" id="ARBA00022741"/>
    </source>
</evidence>
<dbReference type="InterPro" id="IPR003661">
    <property type="entry name" value="HisK_dim/P_dom"/>
</dbReference>
<evidence type="ECO:0000256" key="6">
    <source>
        <dbReference type="ARBA" id="ARBA00022777"/>
    </source>
</evidence>
<dbReference type="SUPFAM" id="SSF55785">
    <property type="entry name" value="PYP-like sensor domain (PAS domain)"/>
    <property type="match status" value="2"/>
</dbReference>
<accession>A0A5C1Q5P4</accession>
<dbReference type="InterPro" id="IPR005467">
    <property type="entry name" value="His_kinase_dom"/>
</dbReference>
<gene>
    <name evidence="13" type="ORF">ABIC99_003710</name>
    <name evidence="14" type="ORF">EWH46_11720</name>
</gene>
<evidence type="ECO:0000256" key="7">
    <source>
        <dbReference type="ARBA" id="ARBA00022840"/>
    </source>
</evidence>
<evidence type="ECO:0000313" key="15">
    <source>
        <dbReference type="Proteomes" id="UP000323522"/>
    </source>
</evidence>
<dbReference type="PANTHER" id="PTHR43065:SF42">
    <property type="entry name" value="TWO-COMPONENT SENSOR PPRA"/>
    <property type="match status" value="1"/>
</dbReference>
<keyword evidence="5" id="KW-0547">Nucleotide-binding</keyword>
<evidence type="ECO:0000256" key="2">
    <source>
        <dbReference type="ARBA" id="ARBA00012438"/>
    </source>
</evidence>
<dbReference type="SUPFAM" id="SSF55874">
    <property type="entry name" value="ATPase domain of HSP90 chaperone/DNA topoisomerase II/histidine kinase"/>
    <property type="match status" value="1"/>
</dbReference>
<keyword evidence="3" id="KW-0597">Phosphoprotein</keyword>
<dbReference type="PROSITE" id="PS50109">
    <property type="entry name" value="HIS_KIN"/>
    <property type="match status" value="1"/>
</dbReference>
<dbReference type="Gene3D" id="3.30.565.10">
    <property type="entry name" value="Histidine kinase-like ATPase, C-terminal domain"/>
    <property type="match status" value="1"/>
</dbReference>
<dbReference type="SMART" id="SM00086">
    <property type="entry name" value="PAC"/>
    <property type="match status" value="1"/>
</dbReference>
<proteinExistence type="predicted"/>
<feature type="domain" description="Histidine kinase" evidence="10">
    <location>
        <begin position="614"/>
        <end position="840"/>
    </location>
</feature>
<evidence type="ECO:0000256" key="8">
    <source>
        <dbReference type="ARBA" id="ARBA00023012"/>
    </source>
</evidence>
<reference evidence="13 16" key="2">
    <citation type="submission" date="2024-06" db="EMBL/GenBank/DDBJ databases">
        <title>Genomic Encyclopedia of Type Strains, Phase IV (KMG-IV): sequencing the most valuable type-strain genomes for metagenomic binning, comparative biology and taxonomic classification.</title>
        <authorList>
            <person name="Goeker M."/>
        </authorList>
    </citation>
    <scope>NUCLEOTIDE SEQUENCE [LARGE SCALE GENOMIC DNA]</scope>
    <source>
        <strain evidence="13 16">D-501</strain>
    </source>
</reference>
<evidence type="ECO:0000256" key="9">
    <source>
        <dbReference type="SAM" id="Phobius"/>
    </source>
</evidence>
<dbReference type="KEGG" id="snn:EWH46_11720"/>
<dbReference type="Proteomes" id="UP001549111">
    <property type="component" value="Unassembled WGS sequence"/>
</dbReference>
<feature type="domain" description="PAC" evidence="12">
    <location>
        <begin position="415"/>
        <end position="467"/>
    </location>
</feature>